<accession>A0ABQ8UA91</accession>
<reference evidence="2" key="1">
    <citation type="journal article" date="2022" name="bioRxiv">
        <title>Genomics of Preaxostyla Flagellates Illuminates Evolutionary Transitions and the Path Towards Mitochondrial Loss.</title>
        <authorList>
            <person name="Novak L.V.F."/>
            <person name="Treitli S.C."/>
            <person name="Pyrih J."/>
            <person name="Halakuc P."/>
            <person name="Pipaliya S.V."/>
            <person name="Vacek V."/>
            <person name="Brzon O."/>
            <person name="Soukal P."/>
            <person name="Eme L."/>
            <person name="Dacks J.B."/>
            <person name="Karnkowska A."/>
            <person name="Elias M."/>
            <person name="Hampl V."/>
        </authorList>
    </citation>
    <scope>NUCLEOTIDE SEQUENCE</scope>
    <source>
        <strain evidence="2">RCP-MX</strain>
    </source>
</reference>
<evidence type="ECO:0000256" key="1">
    <source>
        <dbReference type="SAM" id="Phobius"/>
    </source>
</evidence>
<evidence type="ECO:0000313" key="2">
    <source>
        <dbReference type="EMBL" id="KAJ4455272.1"/>
    </source>
</evidence>
<protein>
    <submittedName>
        <fullName evidence="2">Uncharacterized protein</fullName>
    </submittedName>
</protein>
<sequence length="81" mass="9577">MAFYVADDSTLKATWKINNCVCISNCYFIGAWKLVVITRLCKFIWFAFFKSTIHYAFNIVLTVLLELVYHLLKVITYILNW</sequence>
<dbReference type="Proteomes" id="UP001141327">
    <property type="component" value="Unassembled WGS sequence"/>
</dbReference>
<dbReference type="EMBL" id="JAPMOS010000113">
    <property type="protein sequence ID" value="KAJ4455272.1"/>
    <property type="molecule type" value="Genomic_DNA"/>
</dbReference>
<gene>
    <name evidence="2" type="ORF">PAPYR_9807</name>
</gene>
<evidence type="ECO:0000313" key="3">
    <source>
        <dbReference type="Proteomes" id="UP001141327"/>
    </source>
</evidence>
<organism evidence="2 3">
    <name type="scientific">Paratrimastix pyriformis</name>
    <dbReference type="NCBI Taxonomy" id="342808"/>
    <lineage>
        <taxon>Eukaryota</taxon>
        <taxon>Metamonada</taxon>
        <taxon>Preaxostyla</taxon>
        <taxon>Paratrimastigidae</taxon>
        <taxon>Paratrimastix</taxon>
    </lineage>
</organism>
<name>A0ABQ8UA91_9EUKA</name>
<feature type="transmembrane region" description="Helical" evidence="1">
    <location>
        <begin position="55"/>
        <end position="79"/>
    </location>
</feature>
<keyword evidence="1" id="KW-0812">Transmembrane</keyword>
<proteinExistence type="predicted"/>
<keyword evidence="1" id="KW-0472">Membrane</keyword>
<keyword evidence="3" id="KW-1185">Reference proteome</keyword>
<keyword evidence="1" id="KW-1133">Transmembrane helix</keyword>
<comment type="caution">
    <text evidence="2">The sequence shown here is derived from an EMBL/GenBank/DDBJ whole genome shotgun (WGS) entry which is preliminary data.</text>
</comment>